<name>A0A929FCF0_LEPEC</name>
<keyword evidence="2" id="KW-1185">Reference proteome</keyword>
<comment type="caution">
    <text evidence="1">The sequence shown here is derived from an EMBL/GenBank/DDBJ whole genome shotgun (WGS) entry which is preliminary data.</text>
</comment>
<organism evidence="1 2">
    <name type="scientific">Leptolyngbya cf. ectocarpi LEGE 11479</name>
    <dbReference type="NCBI Taxonomy" id="1828722"/>
    <lineage>
        <taxon>Bacteria</taxon>
        <taxon>Bacillati</taxon>
        <taxon>Cyanobacteriota</taxon>
        <taxon>Cyanophyceae</taxon>
        <taxon>Leptolyngbyales</taxon>
        <taxon>Leptolyngbyaceae</taxon>
        <taxon>Leptolyngbya group</taxon>
        <taxon>Leptolyngbya</taxon>
    </lineage>
</organism>
<dbReference type="Proteomes" id="UP000615026">
    <property type="component" value="Unassembled WGS sequence"/>
</dbReference>
<dbReference type="AlphaFoldDB" id="A0A929FCF0"/>
<protein>
    <recommendedName>
        <fullName evidence="3">Methyl-accepting chemotaxis protein</fullName>
    </recommendedName>
</protein>
<gene>
    <name evidence="1" type="ORF">IQ260_25105</name>
</gene>
<accession>A0A929FCF0</accession>
<feature type="non-terminal residue" evidence="1">
    <location>
        <position position="1"/>
    </location>
</feature>
<sequence length="68" mass="7278">LLQAISQATISQSVTSQTVAQLMQQITQASKRTSDSSLAVAGNLKNTVEVARQLESVVDQFKVNSEAE</sequence>
<evidence type="ECO:0008006" key="3">
    <source>
        <dbReference type="Google" id="ProtNLM"/>
    </source>
</evidence>
<evidence type="ECO:0000313" key="2">
    <source>
        <dbReference type="Proteomes" id="UP000615026"/>
    </source>
</evidence>
<reference evidence="1" key="1">
    <citation type="submission" date="2020-10" db="EMBL/GenBank/DDBJ databases">
        <authorList>
            <person name="Castelo-Branco R."/>
            <person name="Eusebio N."/>
            <person name="Adriana R."/>
            <person name="Vieira A."/>
            <person name="Brugerolle De Fraissinette N."/>
            <person name="Rezende De Castro R."/>
            <person name="Schneider M.P."/>
            <person name="Vasconcelos V."/>
            <person name="Leao P.N."/>
        </authorList>
    </citation>
    <scope>NUCLEOTIDE SEQUENCE</scope>
    <source>
        <strain evidence="1">LEGE 11479</strain>
    </source>
</reference>
<proteinExistence type="predicted"/>
<dbReference type="RefSeq" id="WP_193995811.1">
    <property type="nucleotide sequence ID" value="NZ_JADEXP010000343.1"/>
</dbReference>
<dbReference type="EMBL" id="JADEXP010000343">
    <property type="protein sequence ID" value="MBE9069924.1"/>
    <property type="molecule type" value="Genomic_DNA"/>
</dbReference>
<dbReference type="SUPFAM" id="SSF58104">
    <property type="entry name" value="Methyl-accepting chemotaxis protein (MCP) signaling domain"/>
    <property type="match status" value="1"/>
</dbReference>
<evidence type="ECO:0000313" key="1">
    <source>
        <dbReference type="EMBL" id="MBE9069924.1"/>
    </source>
</evidence>